<proteinExistence type="predicted"/>
<evidence type="ECO:0000313" key="3">
    <source>
        <dbReference type="Proteomes" id="UP000244855"/>
    </source>
</evidence>
<name>A0A2V1DG28_9PLEO</name>
<reference evidence="2 3" key="1">
    <citation type="journal article" date="2018" name="Sci. Rep.">
        <title>Comparative genomics provides insights into the lifestyle and reveals functional heterogeneity of dark septate endophytic fungi.</title>
        <authorList>
            <person name="Knapp D.G."/>
            <person name="Nemeth J.B."/>
            <person name="Barry K."/>
            <person name="Hainaut M."/>
            <person name="Henrissat B."/>
            <person name="Johnson J."/>
            <person name="Kuo A."/>
            <person name="Lim J.H.P."/>
            <person name="Lipzen A."/>
            <person name="Nolan M."/>
            <person name="Ohm R.A."/>
            <person name="Tamas L."/>
            <person name="Grigoriev I.V."/>
            <person name="Spatafora J.W."/>
            <person name="Nagy L.G."/>
            <person name="Kovacs G.M."/>
        </authorList>
    </citation>
    <scope>NUCLEOTIDE SEQUENCE [LARGE SCALE GENOMIC DNA]</scope>
    <source>
        <strain evidence="2 3">DSE2036</strain>
    </source>
</reference>
<gene>
    <name evidence="2" type="ORF">DM02DRAFT_116067</name>
</gene>
<organism evidence="2 3">
    <name type="scientific">Periconia macrospinosa</name>
    <dbReference type="NCBI Taxonomy" id="97972"/>
    <lineage>
        <taxon>Eukaryota</taxon>
        <taxon>Fungi</taxon>
        <taxon>Dikarya</taxon>
        <taxon>Ascomycota</taxon>
        <taxon>Pezizomycotina</taxon>
        <taxon>Dothideomycetes</taxon>
        <taxon>Pleosporomycetidae</taxon>
        <taxon>Pleosporales</taxon>
        <taxon>Massarineae</taxon>
        <taxon>Periconiaceae</taxon>
        <taxon>Periconia</taxon>
    </lineage>
</organism>
<sequence>MFFVLLLRCHVTISHFIGVFFEPNFFAYIYHLPILICLVFSFVLISYFFLSYLVIFHLSLCSLSLEK</sequence>
<dbReference type="AlphaFoldDB" id="A0A2V1DG28"/>
<feature type="transmembrane region" description="Helical" evidence="1">
    <location>
        <begin position="30"/>
        <end position="58"/>
    </location>
</feature>
<keyword evidence="3" id="KW-1185">Reference proteome</keyword>
<dbReference type="EMBL" id="KZ805461">
    <property type="protein sequence ID" value="PVH96553.1"/>
    <property type="molecule type" value="Genomic_DNA"/>
</dbReference>
<dbReference type="Proteomes" id="UP000244855">
    <property type="component" value="Unassembled WGS sequence"/>
</dbReference>
<protein>
    <submittedName>
        <fullName evidence="2">Uncharacterized protein</fullName>
    </submittedName>
</protein>
<keyword evidence="1" id="KW-0812">Transmembrane</keyword>
<keyword evidence="1" id="KW-0472">Membrane</keyword>
<evidence type="ECO:0000256" key="1">
    <source>
        <dbReference type="SAM" id="Phobius"/>
    </source>
</evidence>
<keyword evidence="1" id="KW-1133">Transmembrane helix</keyword>
<accession>A0A2V1DG28</accession>
<evidence type="ECO:0000313" key="2">
    <source>
        <dbReference type="EMBL" id="PVH96553.1"/>
    </source>
</evidence>